<dbReference type="EMBL" id="WAAU01000003">
    <property type="protein sequence ID" value="KAB1160554.1"/>
    <property type="molecule type" value="Genomic_DNA"/>
</dbReference>
<organism evidence="1 2">
    <name type="scientific">Tenacibaculum aiptasiae</name>
    <dbReference type="NCBI Taxonomy" id="426481"/>
    <lineage>
        <taxon>Bacteria</taxon>
        <taxon>Pseudomonadati</taxon>
        <taxon>Bacteroidota</taxon>
        <taxon>Flavobacteriia</taxon>
        <taxon>Flavobacteriales</taxon>
        <taxon>Flavobacteriaceae</taxon>
        <taxon>Tenacibaculum</taxon>
    </lineage>
</organism>
<evidence type="ECO:0000313" key="1">
    <source>
        <dbReference type="EMBL" id="KAB1160554.1"/>
    </source>
</evidence>
<dbReference type="AlphaFoldDB" id="A0A7J5ASP8"/>
<proteinExistence type="predicted"/>
<dbReference type="Proteomes" id="UP000467305">
    <property type="component" value="Unassembled WGS sequence"/>
</dbReference>
<dbReference type="RefSeq" id="WP_150898184.1">
    <property type="nucleotide sequence ID" value="NZ_WAAU01000003.1"/>
</dbReference>
<name>A0A7J5ASP8_9FLAO</name>
<sequence>MDKELHVFSSEEALTIFKESSIDGGTLFFNEKLTEGPLTKDVFSDEFWSERYSFFENTYETPRIAYFDATIKPILQLEDVSEYSEVVLWLDYTKVSQINLIALGSFLAQNFSKNTQYFLVCSGKHKGKSALQKLTNYTSSEFPILYNYKVKITLPNLEYLQKCWEAYATKNSLFKYDEFTNKFRYLKDALTN</sequence>
<gene>
    <name evidence="1" type="ORF">F7018_01375</name>
</gene>
<dbReference type="OrthoDB" id="127805at2"/>
<keyword evidence="2" id="KW-1185">Reference proteome</keyword>
<evidence type="ECO:0008006" key="3">
    <source>
        <dbReference type="Google" id="ProtNLM"/>
    </source>
</evidence>
<evidence type="ECO:0000313" key="2">
    <source>
        <dbReference type="Proteomes" id="UP000467305"/>
    </source>
</evidence>
<accession>A0A7J5ASP8</accession>
<reference evidence="1 2" key="1">
    <citation type="submission" date="2019-09" db="EMBL/GenBank/DDBJ databases">
        <authorList>
            <person name="Cao W.R."/>
        </authorList>
    </citation>
    <scope>NUCLEOTIDE SEQUENCE [LARGE SCALE GENOMIC DNA]</scope>
    <source>
        <strain evidence="2">a4</strain>
    </source>
</reference>
<protein>
    <recommendedName>
        <fullName evidence="3">DUF1835 domain-containing protein</fullName>
    </recommendedName>
</protein>
<comment type="caution">
    <text evidence="1">The sequence shown here is derived from an EMBL/GenBank/DDBJ whole genome shotgun (WGS) entry which is preliminary data.</text>
</comment>